<dbReference type="CDD" id="cd13891">
    <property type="entry name" value="CuRO_3_CotA_like"/>
    <property type="match status" value="1"/>
</dbReference>
<dbReference type="CDD" id="cd13844">
    <property type="entry name" value="CuRO_1_BOD_CotA_like"/>
    <property type="match status" value="1"/>
</dbReference>
<keyword evidence="5" id="KW-1185">Reference proteome</keyword>
<dbReference type="InterPro" id="IPR011706">
    <property type="entry name" value="Cu-oxidase_C"/>
</dbReference>
<dbReference type="InterPro" id="IPR045087">
    <property type="entry name" value="Cu-oxidase_fam"/>
</dbReference>
<dbReference type="PANTHER" id="PTHR48267:SF1">
    <property type="entry name" value="BILIRUBIN OXIDASE"/>
    <property type="match status" value="1"/>
</dbReference>
<reference evidence="4 5" key="1">
    <citation type="submission" date="2020-06" db="EMBL/GenBank/DDBJ databases">
        <title>Actinomadura xiongansis sp. nov., isolated from soil of Baiyangdian.</title>
        <authorList>
            <person name="Zhang X."/>
        </authorList>
    </citation>
    <scope>NUCLEOTIDE SEQUENCE [LARGE SCALE GENOMIC DNA]</scope>
    <source>
        <strain evidence="4 5">HBUM206468</strain>
    </source>
</reference>
<evidence type="ECO:0000259" key="3">
    <source>
        <dbReference type="Pfam" id="PF07731"/>
    </source>
</evidence>
<dbReference type="PANTHER" id="PTHR48267">
    <property type="entry name" value="CUPREDOXIN SUPERFAMILY PROTEIN"/>
    <property type="match status" value="1"/>
</dbReference>
<dbReference type="RefSeq" id="WP_187246754.1">
    <property type="nucleotide sequence ID" value="NZ_BAAAOK010000006.1"/>
</dbReference>
<dbReference type="Pfam" id="PF07731">
    <property type="entry name" value="Cu-oxidase_2"/>
    <property type="match status" value="1"/>
</dbReference>
<dbReference type="InterPro" id="IPR008972">
    <property type="entry name" value="Cupredoxin"/>
</dbReference>
<comment type="caution">
    <text evidence="4">The sequence shown here is derived from an EMBL/GenBank/DDBJ whole genome shotgun (WGS) entry which is preliminary data.</text>
</comment>
<evidence type="ECO:0000313" key="5">
    <source>
        <dbReference type="Proteomes" id="UP000805614"/>
    </source>
</evidence>
<organism evidence="4 5">
    <name type="scientific">Actinomadura alba</name>
    <dbReference type="NCBI Taxonomy" id="406431"/>
    <lineage>
        <taxon>Bacteria</taxon>
        <taxon>Bacillati</taxon>
        <taxon>Actinomycetota</taxon>
        <taxon>Actinomycetes</taxon>
        <taxon>Streptosporangiales</taxon>
        <taxon>Thermomonosporaceae</taxon>
        <taxon>Actinomadura</taxon>
    </lineage>
</organism>
<dbReference type="EMBL" id="JABVEC010000030">
    <property type="protein sequence ID" value="MBC6469709.1"/>
    <property type="molecule type" value="Genomic_DNA"/>
</dbReference>
<dbReference type="PROSITE" id="PS51318">
    <property type="entry name" value="TAT"/>
    <property type="match status" value="1"/>
</dbReference>
<accession>A0ABR7LYT3</accession>
<protein>
    <submittedName>
        <fullName evidence="4">Multicopper oxidase domain-containing protein</fullName>
    </submittedName>
</protein>
<proteinExistence type="inferred from homology"/>
<evidence type="ECO:0000256" key="2">
    <source>
        <dbReference type="SAM" id="MobiDB-lite"/>
    </source>
</evidence>
<comment type="similarity">
    <text evidence="1">Belongs to the multicopper oxidase family.</text>
</comment>
<gene>
    <name evidence="4" type="ORF">HKK74_30085</name>
</gene>
<name>A0ABR7LYT3_9ACTN</name>
<evidence type="ECO:0000313" key="4">
    <source>
        <dbReference type="EMBL" id="MBC6469709.1"/>
    </source>
</evidence>
<dbReference type="Gene3D" id="2.60.40.420">
    <property type="entry name" value="Cupredoxins - blue copper proteins"/>
    <property type="match status" value="3"/>
</dbReference>
<evidence type="ECO:0000256" key="1">
    <source>
        <dbReference type="ARBA" id="ARBA00010609"/>
    </source>
</evidence>
<dbReference type="SUPFAM" id="SSF49503">
    <property type="entry name" value="Cupredoxins"/>
    <property type="match status" value="3"/>
</dbReference>
<dbReference type="InterPro" id="IPR006311">
    <property type="entry name" value="TAT_signal"/>
</dbReference>
<feature type="region of interest" description="Disordered" evidence="2">
    <location>
        <begin position="473"/>
        <end position="499"/>
    </location>
</feature>
<dbReference type="Proteomes" id="UP000805614">
    <property type="component" value="Unassembled WGS sequence"/>
</dbReference>
<feature type="domain" description="Plastocyanin-like" evidence="3">
    <location>
        <begin position="531"/>
        <end position="636"/>
    </location>
</feature>
<dbReference type="CDD" id="cd13868">
    <property type="entry name" value="CuRO_2_CotA_like"/>
    <property type="match status" value="1"/>
</dbReference>
<sequence>MAEVRRRDFLRIGAIAGTSVVFPVPIAGTAPARPVAGGSLDPARVRKYVTPLMIPAAMPPARISAGIDHYEIAVRQFRQQVLPRGLPSTTVWGYGAVGAPASFAYPAFTIEARHGRTVEVDWINGLVDRDGRFLPHLLSIDQTLHWADPPGGTAGRDSYGRGRGTYRGPVPIVTHVHGNHTFDHSDGYPEAWYLPDARDIPAGFAREGSWYDRFRAGSPLGDRWGPGRAVFEYPNDQPAGTQWYHDHTLGLTRANVYAGPVGFYLLRGGPNDVPPGVLPGPAPRTGDPPGRRYYEIPLAVQDRSFNADGSLFYPASRAFFDGFRGPYAPNSDVPPIWNPEFLGNMIVVNGTTWPVLAVEPRRYRFRLLNGSNTRVFIFKLVSDPMARRPVTAALPIWMIGTESGFMAAPARLDRLLLSPAERADVIVDFTGLPVGAEVYLINEGPDAVFNGKQDAFADPATTGQVMKFQVGRLTSDDTSTPPSRLSLPAPDGPGAETHRRQVSFAERSSTRVPGIGPVAVLLGTMREGAANPLRWHDPVTENPRVGAVEVWEMYNTTPDAHPIHLHEVRFEVVDRQRIGGGGRRPPDPWEQGLKDTVIAYPQEITRVKARFDRAGRFVWHCHMLEHEDNEMMRPYDIGSSGAPVRSHHHPG</sequence>